<dbReference type="Proteomes" id="UP000008808">
    <property type="component" value="Chromosome"/>
</dbReference>
<evidence type="ECO:0000313" key="4">
    <source>
        <dbReference type="Proteomes" id="UP000008808"/>
    </source>
</evidence>
<evidence type="ECO:0000256" key="1">
    <source>
        <dbReference type="SAM" id="SignalP"/>
    </source>
</evidence>
<keyword evidence="4" id="KW-1185">Reference proteome</keyword>
<feature type="signal peptide" evidence="1">
    <location>
        <begin position="1"/>
        <end position="23"/>
    </location>
</feature>
<gene>
    <name evidence="3" type="ordered locus">ELI_13720</name>
</gene>
<feature type="chain" id="PRO_5004212871" description="DUF2059 domain-containing protein" evidence="1">
    <location>
        <begin position="24"/>
        <end position="287"/>
    </location>
</feature>
<accession>Q2N655</accession>
<evidence type="ECO:0000313" key="3">
    <source>
        <dbReference type="EMBL" id="ABC64836.1"/>
    </source>
</evidence>
<keyword evidence="1" id="KW-0732">Signal</keyword>
<reference evidence="4" key="1">
    <citation type="journal article" date="2009" name="J. Bacteriol.">
        <title>Complete genome sequence of Erythrobacter litoralis HTCC2594.</title>
        <authorList>
            <person name="Oh H.M."/>
            <person name="Giovannoni S.J."/>
            <person name="Ferriera S."/>
            <person name="Johnson J."/>
            <person name="Cho J.C."/>
        </authorList>
    </citation>
    <scope>NUCLEOTIDE SEQUENCE [LARGE SCALE GENOMIC DNA]</scope>
    <source>
        <strain evidence="4">HTCC2594</strain>
    </source>
</reference>
<feature type="domain" description="DUF2059" evidence="2">
    <location>
        <begin position="163"/>
        <end position="222"/>
    </location>
</feature>
<organism evidence="3 4">
    <name type="scientific">Erythrobacter litoralis (strain HTCC2594)</name>
    <dbReference type="NCBI Taxonomy" id="314225"/>
    <lineage>
        <taxon>Bacteria</taxon>
        <taxon>Pseudomonadati</taxon>
        <taxon>Pseudomonadota</taxon>
        <taxon>Alphaproteobacteria</taxon>
        <taxon>Sphingomonadales</taxon>
        <taxon>Erythrobacteraceae</taxon>
        <taxon>Erythrobacter/Porphyrobacter group</taxon>
        <taxon>Erythrobacter</taxon>
    </lineage>
</organism>
<dbReference type="eggNOG" id="ENOG503107V">
    <property type="taxonomic scope" value="Bacteria"/>
</dbReference>
<protein>
    <recommendedName>
        <fullName evidence="2">DUF2059 domain-containing protein</fullName>
    </recommendedName>
</protein>
<dbReference type="HOGENOM" id="CLU_968882_0_0_5"/>
<proteinExistence type="predicted"/>
<name>Q2N655_ERYLH</name>
<dbReference type="EMBL" id="CP000157">
    <property type="protein sequence ID" value="ABC64836.1"/>
    <property type="molecule type" value="Genomic_DNA"/>
</dbReference>
<dbReference type="STRING" id="314225.ELI_13720"/>
<sequence>MIRKIIFAPLASFALATAVPALAQDDFADSEGPNPEQMEAMMQMFGNMFQAEPLTPEQEARLPAAQALVLQVMPDGFYAELMRKTMGSVLDPILSMIAGPEGADLVLAKRLAVDPDTFEGIDEAVKMEIVTILDPGYTERGKVMTEAFTTAMSGAFAQIEPPMRDGLARAYAVRFDEQQLADIAAFFATDTGALYANESMALFADPQVMSASMQAMPAMMGSFTNMETLITEAMNSLPAERGYNDLSDADRARLGELLGLSGDDLREAIIAPKKPDETMEAETSGES</sequence>
<dbReference type="Pfam" id="PF09832">
    <property type="entry name" value="DUF2059"/>
    <property type="match status" value="1"/>
</dbReference>
<evidence type="ECO:0000259" key="2">
    <source>
        <dbReference type="Pfam" id="PF09832"/>
    </source>
</evidence>
<dbReference type="OrthoDB" id="7409988at2"/>
<dbReference type="KEGG" id="eli:ELI_13720"/>
<dbReference type="InterPro" id="IPR018637">
    <property type="entry name" value="DUF2059"/>
</dbReference>
<dbReference type="AlphaFoldDB" id="Q2N655"/>
<dbReference type="RefSeq" id="WP_011415658.1">
    <property type="nucleotide sequence ID" value="NC_007722.1"/>
</dbReference>